<dbReference type="EMBL" id="CP095073">
    <property type="protein sequence ID" value="UOQ43703.1"/>
    <property type="molecule type" value="Genomic_DNA"/>
</dbReference>
<feature type="domain" description="XdhC Rossmann" evidence="2">
    <location>
        <begin position="184"/>
        <end position="319"/>
    </location>
</feature>
<evidence type="ECO:0000313" key="3">
    <source>
        <dbReference type="EMBL" id="UOQ43703.1"/>
    </source>
</evidence>
<dbReference type="PANTHER" id="PTHR30388">
    <property type="entry name" value="ALDEHYDE OXIDOREDUCTASE MOLYBDENUM COFACTOR ASSEMBLY PROTEIN"/>
    <property type="match status" value="1"/>
</dbReference>
<dbReference type="PANTHER" id="PTHR30388:SF6">
    <property type="entry name" value="XANTHINE DEHYDROGENASE SUBUNIT A-RELATED"/>
    <property type="match status" value="1"/>
</dbReference>
<dbReference type="Proteomes" id="UP000831787">
    <property type="component" value="Chromosome"/>
</dbReference>
<reference evidence="3 4" key="1">
    <citation type="submission" date="2022-04" db="EMBL/GenBank/DDBJ databases">
        <title>Halobacillus sp. isolated from saltern.</title>
        <authorList>
            <person name="Won M."/>
            <person name="Lee C.-M."/>
            <person name="Woen H.-Y."/>
            <person name="Kwon S.-W."/>
        </authorList>
    </citation>
    <scope>NUCLEOTIDE SEQUENCE [LARGE SCALE GENOMIC DNA]</scope>
    <source>
        <strain evidence="3 4">SSBR10-3</strain>
    </source>
</reference>
<proteinExistence type="predicted"/>
<dbReference type="InterPro" id="IPR052698">
    <property type="entry name" value="MoCofactor_Util/Proc"/>
</dbReference>
<feature type="domain" description="XdhC- CoxI" evidence="1">
    <location>
        <begin position="16"/>
        <end position="61"/>
    </location>
</feature>
<dbReference type="Gene3D" id="3.40.50.720">
    <property type="entry name" value="NAD(P)-binding Rossmann-like Domain"/>
    <property type="match status" value="1"/>
</dbReference>
<dbReference type="InterPro" id="IPR003777">
    <property type="entry name" value="XdhC_CoxI"/>
</dbReference>
<evidence type="ECO:0000259" key="1">
    <source>
        <dbReference type="Pfam" id="PF02625"/>
    </source>
</evidence>
<dbReference type="Pfam" id="PF13478">
    <property type="entry name" value="XdhC_C"/>
    <property type="match status" value="1"/>
</dbReference>
<dbReference type="Pfam" id="PF02625">
    <property type="entry name" value="XdhC_CoxI"/>
    <property type="match status" value="1"/>
</dbReference>
<evidence type="ECO:0000259" key="2">
    <source>
        <dbReference type="Pfam" id="PF13478"/>
    </source>
</evidence>
<accession>A0ABY4EGV8</accession>
<evidence type="ECO:0000313" key="4">
    <source>
        <dbReference type="Proteomes" id="UP000831787"/>
    </source>
</evidence>
<protein>
    <submittedName>
        <fullName evidence="3">XdhC family protein</fullName>
    </submittedName>
</protein>
<dbReference type="InterPro" id="IPR027051">
    <property type="entry name" value="XdhC_Rossmann_dom"/>
</dbReference>
<sequence length="334" mass="37014">MDDIHQIFPEAETGDVLATIVHVEGSAYKKEGAMMLFKQNGSQVGMISAGCLEEDVAERIKRNESKDAEIIVYDMRGYRDLMWGEGSGCNGLIQVLLEPITDVLSSQLTKLKVLLEQGKKVTMYKKLPIGNSEVKTLYRAGEEYFGDNDYFSGKSLEMTSQKFGKTKEGEKEVYFHCFQPKERLIVLGAGKDAIPLVDMASKTGFSVIVADWRPALCTKEHFPDADERIVGFPTDLVNKIQFSPNDFVVLLTHSFQKDKELLSYLIGKELKYLAVLGSKQRTKRLLGTDVLPPLITTPAGLSIDAEGADEIAISIIAQLIQVSKKSKVVLHESG</sequence>
<dbReference type="RefSeq" id="WP_244709080.1">
    <property type="nucleotide sequence ID" value="NZ_CP095073.1"/>
</dbReference>
<keyword evidence="4" id="KW-1185">Reference proteome</keyword>
<organism evidence="3 4">
    <name type="scientific">Halobacillus salinarum</name>
    <dbReference type="NCBI Taxonomy" id="2932257"/>
    <lineage>
        <taxon>Bacteria</taxon>
        <taxon>Bacillati</taxon>
        <taxon>Bacillota</taxon>
        <taxon>Bacilli</taxon>
        <taxon>Bacillales</taxon>
        <taxon>Bacillaceae</taxon>
        <taxon>Halobacillus</taxon>
    </lineage>
</organism>
<gene>
    <name evidence="3" type="ORF">MUN89_17725</name>
</gene>
<name>A0ABY4EGV8_9BACI</name>